<evidence type="ECO:0000313" key="2">
    <source>
        <dbReference type="Proteomes" id="UP000642748"/>
    </source>
</evidence>
<reference evidence="1" key="1">
    <citation type="submission" date="2021-01" db="EMBL/GenBank/DDBJ databases">
        <title>Whole genome shotgun sequence of Rugosimonospora africana NBRC 104875.</title>
        <authorList>
            <person name="Komaki H."/>
            <person name="Tamura T."/>
        </authorList>
    </citation>
    <scope>NUCLEOTIDE SEQUENCE</scope>
    <source>
        <strain evidence="1">NBRC 104875</strain>
    </source>
</reference>
<accession>A0A8J3R1C9</accession>
<organism evidence="1 2">
    <name type="scientific">Rugosimonospora africana</name>
    <dbReference type="NCBI Taxonomy" id="556532"/>
    <lineage>
        <taxon>Bacteria</taxon>
        <taxon>Bacillati</taxon>
        <taxon>Actinomycetota</taxon>
        <taxon>Actinomycetes</taxon>
        <taxon>Micromonosporales</taxon>
        <taxon>Micromonosporaceae</taxon>
        <taxon>Rugosimonospora</taxon>
    </lineage>
</organism>
<keyword evidence="2" id="KW-1185">Reference proteome</keyword>
<evidence type="ECO:0000313" key="1">
    <source>
        <dbReference type="EMBL" id="GIH21195.1"/>
    </source>
</evidence>
<proteinExistence type="predicted"/>
<sequence>MKYADAVERATHDLKSDFGPESIAIRAAVRLAIHAAYAVDPTGPQASDWALFLTAIGAVSDALVLYDPPLIISIDETTLQDTSVVRRDTIKLVKTTAERLHEQSFDTTASTELRWQWEIASVDLQKATVLLAGPM</sequence>
<dbReference type="Proteomes" id="UP000642748">
    <property type="component" value="Unassembled WGS sequence"/>
</dbReference>
<protein>
    <submittedName>
        <fullName evidence="1">Uncharacterized protein</fullName>
    </submittedName>
</protein>
<dbReference type="RefSeq" id="WP_203924590.1">
    <property type="nucleotide sequence ID" value="NZ_BONZ01000119.1"/>
</dbReference>
<name>A0A8J3R1C9_9ACTN</name>
<dbReference type="EMBL" id="BONZ01000119">
    <property type="protein sequence ID" value="GIH21195.1"/>
    <property type="molecule type" value="Genomic_DNA"/>
</dbReference>
<gene>
    <name evidence="1" type="ORF">Raf01_93670</name>
</gene>
<comment type="caution">
    <text evidence="1">The sequence shown here is derived from an EMBL/GenBank/DDBJ whole genome shotgun (WGS) entry which is preliminary data.</text>
</comment>
<dbReference type="AlphaFoldDB" id="A0A8J3R1C9"/>